<dbReference type="AlphaFoldDB" id="A0A4Y3PKV3"/>
<evidence type="ECO:0000313" key="3">
    <source>
        <dbReference type="Proteomes" id="UP000316882"/>
    </source>
</evidence>
<feature type="transmembrane region" description="Helical" evidence="1">
    <location>
        <begin position="20"/>
        <end position="44"/>
    </location>
</feature>
<dbReference type="Pfam" id="PF09819">
    <property type="entry name" value="ABC_cobalt"/>
    <property type="match status" value="1"/>
</dbReference>
<gene>
    <name evidence="2" type="ORF">BPA01_06510</name>
</gene>
<dbReference type="Proteomes" id="UP000316882">
    <property type="component" value="Unassembled WGS sequence"/>
</dbReference>
<evidence type="ECO:0000313" key="2">
    <source>
        <dbReference type="EMBL" id="GEB31071.1"/>
    </source>
</evidence>
<comment type="caution">
    <text evidence="2">The sequence shown here is derived from an EMBL/GenBank/DDBJ whole genome shotgun (WGS) entry which is preliminary data.</text>
</comment>
<keyword evidence="3" id="KW-1185">Reference proteome</keyword>
<keyword evidence="1" id="KW-1133">Transmembrane helix</keyword>
<sequence length="199" mass="21462">MKAGLENAGRVQRAWRTKDLLMAGLLGVVFAIVIIGVNYVYMLATSLTGPIYSRVLIGFYMMPGFMALYLIRKPGAGVLAELVTGLVMIPFTSYGWMMLIGQAINGLYCELPYAVARYRTYSGRFMLTAAAVTGALAVLSEYPLTGYANLSFGSQVGLFAVTAVSCALVAWLSRALCHSLMQAGLLTDYRVSLANKAGR</sequence>
<protein>
    <submittedName>
        <fullName evidence="2">ABC transporter permease</fullName>
    </submittedName>
</protein>
<keyword evidence="1" id="KW-0472">Membrane</keyword>
<dbReference type="EMBL" id="BJMH01000002">
    <property type="protein sequence ID" value="GEB31071.1"/>
    <property type="molecule type" value="Genomic_DNA"/>
</dbReference>
<feature type="transmembrane region" description="Helical" evidence="1">
    <location>
        <begin position="152"/>
        <end position="172"/>
    </location>
</feature>
<evidence type="ECO:0000256" key="1">
    <source>
        <dbReference type="SAM" id="Phobius"/>
    </source>
</evidence>
<keyword evidence="1" id="KW-0812">Transmembrane</keyword>
<dbReference type="GeneID" id="87612654"/>
<feature type="transmembrane region" description="Helical" evidence="1">
    <location>
        <begin position="77"/>
        <end position="100"/>
    </location>
</feature>
<organism evidence="2 3">
    <name type="scientific">Brevibacillus parabrevis</name>
    <dbReference type="NCBI Taxonomy" id="54914"/>
    <lineage>
        <taxon>Bacteria</taxon>
        <taxon>Bacillati</taxon>
        <taxon>Bacillota</taxon>
        <taxon>Bacilli</taxon>
        <taxon>Bacillales</taxon>
        <taxon>Paenibacillaceae</taxon>
        <taxon>Brevibacillus</taxon>
    </lineage>
</organism>
<feature type="transmembrane region" description="Helical" evidence="1">
    <location>
        <begin position="51"/>
        <end position="71"/>
    </location>
</feature>
<accession>A0A4Y3PKV3</accession>
<dbReference type="InterPro" id="IPR017195">
    <property type="entry name" value="ABC_thiamin-permease_prd"/>
</dbReference>
<dbReference type="RefSeq" id="WP_122965101.1">
    <property type="nucleotide sequence ID" value="NZ_BJMH01000002.1"/>
</dbReference>
<reference evidence="2 3" key="1">
    <citation type="submission" date="2019-06" db="EMBL/GenBank/DDBJ databases">
        <title>Whole genome shotgun sequence of Brevibacillus parabrevis NBRC 12334.</title>
        <authorList>
            <person name="Hosoyama A."/>
            <person name="Uohara A."/>
            <person name="Ohji S."/>
            <person name="Ichikawa N."/>
        </authorList>
    </citation>
    <scope>NUCLEOTIDE SEQUENCE [LARGE SCALE GENOMIC DNA]</scope>
    <source>
        <strain evidence="2 3">NBRC 12334</strain>
    </source>
</reference>
<feature type="transmembrane region" description="Helical" evidence="1">
    <location>
        <begin position="121"/>
        <end position="140"/>
    </location>
</feature>
<proteinExistence type="predicted"/>
<name>A0A4Y3PKV3_BREPA</name>